<keyword evidence="2" id="KW-1003">Cell membrane</keyword>
<dbReference type="Proteomes" id="UP001291653">
    <property type="component" value="Unassembled WGS sequence"/>
</dbReference>
<proteinExistence type="predicted"/>
<feature type="transmembrane region" description="Helical" evidence="7">
    <location>
        <begin position="12"/>
        <end position="37"/>
    </location>
</feature>
<organism evidence="8 9">
    <name type="scientific">Streptomyces yaizuensis</name>
    <dbReference type="NCBI Taxonomy" id="2989713"/>
    <lineage>
        <taxon>Bacteria</taxon>
        <taxon>Bacillati</taxon>
        <taxon>Actinomycetota</taxon>
        <taxon>Actinomycetes</taxon>
        <taxon>Kitasatosporales</taxon>
        <taxon>Streptomycetaceae</taxon>
        <taxon>Streptomyces</taxon>
    </lineage>
</organism>
<dbReference type="Gene3D" id="1.20.1250.20">
    <property type="entry name" value="MFS general substrate transporter like domains"/>
    <property type="match status" value="1"/>
</dbReference>
<protein>
    <submittedName>
        <fullName evidence="8">MFS transporter</fullName>
    </submittedName>
</protein>
<dbReference type="CDD" id="cd06173">
    <property type="entry name" value="MFS_MefA_like"/>
    <property type="match status" value="1"/>
</dbReference>
<dbReference type="SUPFAM" id="SSF103473">
    <property type="entry name" value="MFS general substrate transporter"/>
    <property type="match status" value="1"/>
</dbReference>
<dbReference type="PANTHER" id="PTHR23513">
    <property type="entry name" value="INTEGRAL MEMBRANE EFFLUX PROTEIN-RELATED"/>
    <property type="match status" value="1"/>
</dbReference>
<feature type="transmembrane region" description="Helical" evidence="7">
    <location>
        <begin position="105"/>
        <end position="125"/>
    </location>
</feature>
<evidence type="ECO:0000256" key="6">
    <source>
        <dbReference type="SAM" id="MobiDB-lite"/>
    </source>
</evidence>
<feature type="transmembrane region" description="Helical" evidence="7">
    <location>
        <begin position="313"/>
        <end position="335"/>
    </location>
</feature>
<keyword evidence="9" id="KW-1185">Reference proteome</keyword>
<dbReference type="EMBL" id="BSBI01000010">
    <property type="protein sequence ID" value="GLF97360.1"/>
    <property type="molecule type" value="Genomic_DNA"/>
</dbReference>
<name>A0ABQ5P474_9ACTN</name>
<feature type="transmembrane region" description="Helical" evidence="7">
    <location>
        <begin position="43"/>
        <end position="66"/>
    </location>
</feature>
<evidence type="ECO:0000256" key="5">
    <source>
        <dbReference type="ARBA" id="ARBA00023136"/>
    </source>
</evidence>
<dbReference type="InterPro" id="IPR011701">
    <property type="entry name" value="MFS"/>
</dbReference>
<evidence type="ECO:0000313" key="8">
    <source>
        <dbReference type="EMBL" id="GLF97360.1"/>
    </source>
</evidence>
<evidence type="ECO:0000256" key="2">
    <source>
        <dbReference type="ARBA" id="ARBA00022475"/>
    </source>
</evidence>
<evidence type="ECO:0000256" key="3">
    <source>
        <dbReference type="ARBA" id="ARBA00022692"/>
    </source>
</evidence>
<feature type="transmembrane region" description="Helical" evidence="7">
    <location>
        <begin position="356"/>
        <end position="375"/>
    </location>
</feature>
<feature type="transmembrane region" description="Helical" evidence="7">
    <location>
        <begin position="78"/>
        <end position="99"/>
    </location>
</feature>
<feature type="transmembrane region" description="Helical" evidence="7">
    <location>
        <begin position="381"/>
        <end position="399"/>
    </location>
</feature>
<dbReference type="InterPro" id="IPR036259">
    <property type="entry name" value="MFS_trans_sf"/>
</dbReference>
<keyword evidence="4 7" id="KW-1133">Transmembrane helix</keyword>
<reference evidence="8 9" key="1">
    <citation type="submission" date="2022-10" db="EMBL/GenBank/DDBJ databases">
        <title>Draft genome sequence of Streptomyces sp. YSPA8.</title>
        <authorList>
            <person name="Moriuchi R."/>
            <person name="Dohra H."/>
            <person name="Yamamura H."/>
            <person name="Kodani S."/>
        </authorList>
    </citation>
    <scope>NUCLEOTIDE SEQUENCE [LARGE SCALE GENOMIC DNA]</scope>
    <source>
        <strain evidence="8 9">YSPA8</strain>
    </source>
</reference>
<dbReference type="Pfam" id="PF07690">
    <property type="entry name" value="MFS_1"/>
    <property type="match status" value="1"/>
</dbReference>
<dbReference type="PANTHER" id="PTHR23513:SF6">
    <property type="entry name" value="MAJOR FACILITATOR SUPERFAMILY ASSOCIATED DOMAIN-CONTAINING PROTEIN"/>
    <property type="match status" value="1"/>
</dbReference>
<feature type="transmembrane region" description="Helical" evidence="7">
    <location>
        <begin position="224"/>
        <end position="247"/>
    </location>
</feature>
<feature type="compositionally biased region" description="Pro residues" evidence="6">
    <location>
        <begin position="496"/>
        <end position="505"/>
    </location>
</feature>
<gene>
    <name evidence="8" type="ORF">SYYSPA8_23705</name>
</gene>
<feature type="compositionally biased region" description="Low complexity" evidence="6">
    <location>
        <begin position="482"/>
        <end position="495"/>
    </location>
</feature>
<evidence type="ECO:0000256" key="1">
    <source>
        <dbReference type="ARBA" id="ARBA00004651"/>
    </source>
</evidence>
<evidence type="ECO:0000313" key="9">
    <source>
        <dbReference type="Proteomes" id="UP001291653"/>
    </source>
</evidence>
<sequence length="518" mass="52026">MSLESPWRAPDFRVLFSAVVLTNLGTNAAYVTVPLIAVEALDAGPGVVGALLTLMSAAFLLIGLPAGAWVDRTRHRRVLVAAEAVRALLFLSVPLAWWLDALTLWQLGAVVTLAGAAAVFFDVTTHSALPRLVGRDALVRANSSFVVVQAVGQMAGRGAGGGLVQLLTAPVAAVALGLFHLASALRLTALGPSPKPAPPAPGVRLAAQIREGLRHVLADGRLRALVLAGAISNLGLQIVNTLIPVLFVGELGLSAGTLGLYWAVGGIGALIGARCARTLAARSRDHVRTLALTGLCLSPAPLALPLVDRGGWLALAAFGWAVVTFKIGIDNVLAVTVRQRLTPDTMLGRMNATFRFLLFGAISLGSAVAGILGELVGVREAMWAGAALMTVAWVPLLLVRRRAGAAGEPGPAAAGAADAGLAGPAAPGGPTGPVAGERGPAVPGAAVVELTGPAAPGAAVVEPAGPAAGAAVDPTLPVDAAAVDPAVPAAGDGSVPSPPPEPVDPMPAAGHADRARRS</sequence>
<feature type="transmembrane region" description="Helical" evidence="7">
    <location>
        <begin position="259"/>
        <end position="277"/>
    </location>
</feature>
<feature type="region of interest" description="Disordered" evidence="6">
    <location>
        <begin position="482"/>
        <end position="518"/>
    </location>
</feature>
<accession>A0ABQ5P474</accession>
<comment type="caution">
    <text evidence="8">The sequence shown here is derived from an EMBL/GenBank/DDBJ whole genome shotgun (WGS) entry which is preliminary data.</text>
</comment>
<keyword evidence="3 7" id="KW-0812">Transmembrane</keyword>
<evidence type="ECO:0000256" key="7">
    <source>
        <dbReference type="SAM" id="Phobius"/>
    </source>
</evidence>
<evidence type="ECO:0000256" key="4">
    <source>
        <dbReference type="ARBA" id="ARBA00022989"/>
    </source>
</evidence>
<comment type="subcellular location">
    <subcellularLocation>
        <location evidence="1">Cell membrane</location>
        <topology evidence="1">Multi-pass membrane protein</topology>
    </subcellularLocation>
</comment>
<feature type="transmembrane region" description="Helical" evidence="7">
    <location>
        <begin position="289"/>
        <end position="307"/>
    </location>
</feature>
<dbReference type="RefSeq" id="WP_323449356.1">
    <property type="nucleotide sequence ID" value="NZ_BSBI01000010.1"/>
</dbReference>
<keyword evidence="5 7" id="KW-0472">Membrane</keyword>